<reference evidence="1" key="1">
    <citation type="submission" date="2023-06" db="EMBL/GenBank/DDBJ databases">
        <title>Genomic Diversity of Vibrio spp. and Metagenomic Analysis of Pathogens in Florida Gulf Coastal Waters Following Hurricane Ian.</title>
        <authorList>
            <person name="Brumfield K.D."/>
        </authorList>
    </citation>
    <scope>NUCLEOTIDE SEQUENCE</scope>
    <source>
        <strain evidence="1">WBS2B-138</strain>
    </source>
</reference>
<sequence length="125" mass="14523">MNKHNEILEKLSCFPYTNGRGKFITRNTFKESIPTGFYLYPNPTRSVLFSLTKSGATISTAEWLSMAYTKKDTFEIMVEFPDGSQKFYTSMMRTEIKKLHKELEKELGGKVFRIRGRRGLSRTSF</sequence>
<accession>A0AAW8Q2L5</accession>
<dbReference type="RefSeq" id="WP_311019495.1">
    <property type="nucleotide sequence ID" value="NZ_JAUHGG010000003.1"/>
</dbReference>
<comment type="caution">
    <text evidence="1">The sequence shown here is derived from an EMBL/GenBank/DDBJ whole genome shotgun (WGS) entry which is preliminary data.</text>
</comment>
<dbReference type="Proteomes" id="UP001253193">
    <property type="component" value="Unassembled WGS sequence"/>
</dbReference>
<name>A0AAW8Q2L5_VIBPH</name>
<gene>
    <name evidence="1" type="ORF">QX249_08635</name>
</gene>
<proteinExistence type="predicted"/>
<organism evidence="1 2">
    <name type="scientific">Vibrio parahaemolyticus</name>
    <dbReference type="NCBI Taxonomy" id="670"/>
    <lineage>
        <taxon>Bacteria</taxon>
        <taxon>Pseudomonadati</taxon>
        <taxon>Pseudomonadota</taxon>
        <taxon>Gammaproteobacteria</taxon>
        <taxon>Vibrionales</taxon>
        <taxon>Vibrionaceae</taxon>
        <taxon>Vibrio</taxon>
    </lineage>
</organism>
<dbReference type="EMBL" id="JAUHGG010000003">
    <property type="protein sequence ID" value="MDS1820723.1"/>
    <property type="molecule type" value="Genomic_DNA"/>
</dbReference>
<dbReference type="AlphaFoldDB" id="A0AAW8Q2L5"/>
<evidence type="ECO:0000313" key="2">
    <source>
        <dbReference type="Proteomes" id="UP001253193"/>
    </source>
</evidence>
<protein>
    <submittedName>
        <fullName evidence="1">Uncharacterized protein</fullName>
    </submittedName>
</protein>
<evidence type="ECO:0000313" key="1">
    <source>
        <dbReference type="EMBL" id="MDS1820723.1"/>
    </source>
</evidence>